<sequence>MKSLASLGIGAATVDTRLITQTLQAGEKVNGIFSIRGGHVAQQIEQVYLYLVIRLLKDGVKTNYTLRKYELNHPFTIQANAKMEIPFHITLPLSAPLYTGNYPIYLKTGLDIKHSLDPHDQDRVEIRPHPLVQKLLKQVEDAGFILYRIYNEYDPRQKPDSFVQVFEYRHSGKYHGMIDALNVYFYVNEYMIQMNLEMVRDTKIFTSHLVWEYPHGAVYVDNKQTLTDPLTKVKQILQGQWQ</sequence>
<dbReference type="PANTHER" id="PTHR40053">
    <property type="entry name" value="SPORULATION-CONTROL PROTEIN SPO0M"/>
    <property type="match status" value="1"/>
</dbReference>
<reference evidence="2" key="1">
    <citation type="journal article" date="2019" name="Int. J. Syst. Evol. Microbiol.">
        <title>The Global Catalogue of Microorganisms (GCM) 10K type strain sequencing project: providing services to taxonomists for standard genome sequencing and annotation.</title>
        <authorList>
            <consortium name="The Broad Institute Genomics Platform"/>
            <consortium name="The Broad Institute Genome Sequencing Center for Infectious Disease"/>
            <person name="Wu L."/>
            <person name="Ma J."/>
        </authorList>
    </citation>
    <scope>NUCLEOTIDE SEQUENCE [LARGE SCALE GENOMIC DNA]</scope>
    <source>
        <strain evidence="2">CGMCC 1.12942</strain>
    </source>
</reference>
<dbReference type="RefSeq" id="WP_379865648.1">
    <property type="nucleotide sequence ID" value="NZ_JBHTBW010000044.1"/>
</dbReference>
<protein>
    <submittedName>
        <fullName evidence="1">Sporulation protein</fullName>
    </submittedName>
</protein>
<keyword evidence="2" id="KW-1185">Reference proteome</keyword>
<dbReference type="InterPro" id="IPR009776">
    <property type="entry name" value="Spore_0_M"/>
</dbReference>
<dbReference type="PANTHER" id="PTHR40053:SF1">
    <property type="entry name" value="SPORULATION-CONTROL PROTEIN SPO0M"/>
    <property type="match status" value="1"/>
</dbReference>
<dbReference type="Pfam" id="PF07070">
    <property type="entry name" value="Spo0M"/>
    <property type="match status" value="1"/>
</dbReference>
<proteinExistence type="predicted"/>
<organism evidence="1 2">
    <name type="scientific">Laceyella putida</name>
    <dbReference type="NCBI Taxonomy" id="110101"/>
    <lineage>
        <taxon>Bacteria</taxon>
        <taxon>Bacillati</taxon>
        <taxon>Bacillota</taxon>
        <taxon>Bacilli</taxon>
        <taxon>Bacillales</taxon>
        <taxon>Thermoactinomycetaceae</taxon>
        <taxon>Laceyella</taxon>
    </lineage>
</organism>
<evidence type="ECO:0000313" key="1">
    <source>
        <dbReference type="EMBL" id="MFC7442032.1"/>
    </source>
</evidence>
<name>A0ABW2RLS5_9BACL</name>
<gene>
    <name evidence="1" type="ORF">ACFQNG_13105</name>
</gene>
<accession>A0ABW2RLS5</accession>
<evidence type="ECO:0000313" key="2">
    <source>
        <dbReference type="Proteomes" id="UP001596500"/>
    </source>
</evidence>
<dbReference type="EMBL" id="JBHTBW010000044">
    <property type="protein sequence ID" value="MFC7442032.1"/>
    <property type="molecule type" value="Genomic_DNA"/>
</dbReference>
<comment type="caution">
    <text evidence="1">The sequence shown here is derived from an EMBL/GenBank/DDBJ whole genome shotgun (WGS) entry which is preliminary data.</text>
</comment>
<dbReference type="Proteomes" id="UP001596500">
    <property type="component" value="Unassembled WGS sequence"/>
</dbReference>